<dbReference type="SUPFAM" id="SSF50630">
    <property type="entry name" value="Acid proteases"/>
    <property type="match status" value="1"/>
</dbReference>
<dbReference type="InterPro" id="IPR001969">
    <property type="entry name" value="Aspartic_peptidase_AS"/>
</dbReference>
<dbReference type="PANTHER" id="PTHR36943:SF1">
    <property type="entry name" value="CCHC-TYPE DOMAIN-CONTAINING PROTEIN"/>
    <property type="match status" value="1"/>
</dbReference>
<dbReference type="InterPro" id="IPR055510">
    <property type="entry name" value="DUF7083"/>
</dbReference>
<dbReference type="InterPro" id="IPR001995">
    <property type="entry name" value="Peptidase_A2_cat"/>
</dbReference>
<dbReference type="GO" id="GO:0004190">
    <property type="term" value="F:aspartic-type endopeptidase activity"/>
    <property type="evidence" value="ECO:0007669"/>
    <property type="project" value="InterPro"/>
</dbReference>
<evidence type="ECO:0000256" key="1">
    <source>
        <dbReference type="ARBA" id="ARBA00022801"/>
    </source>
</evidence>
<evidence type="ECO:0000256" key="2">
    <source>
        <dbReference type="SAM" id="MobiDB-lite"/>
    </source>
</evidence>
<evidence type="ECO:0000313" key="5">
    <source>
        <dbReference type="Proteomes" id="UP001331761"/>
    </source>
</evidence>
<feature type="compositionally biased region" description="Basic residues" evidence="2">
    <location>
        <begin position="316"/>
        <end position="325"/>
    </location>
</feature>
<proteinExistence type="predicted"/>
<dbReference type="Pfam" id="PF13975">
    <property type="entry name" value="gag-asp_proteas"/>
    <property type="match status" value="1"/>
</dbReference>
<dbReference type="Pfam" id="PF23309">
    <property type="entry name" value="DUF7083"/>
    <property type="match status" value="1"/>
</dbReference>
<accession>A0AAN8F2T1</accession>
<feature type="domain" description="Peptidase A2" evidence="3">
    <location>
        <begin position="356"/>
        <end position="394"/>
    </location>
</feature>
<dbReference type="EMBL" id="WIXE01023504">
    <property type="protein sequence ID" value="KAK5966417.1"/>
    <property type="molecule type" value="Genomic_DNA"/>
</dbReference>
<organism evidence="4 5">
    <name type="scientific">Trichostrongylus colubriformis</name>
    <name type="common">Black scour worm</name>
    <dbReference type="NCBI Taxonomy" id="6319"/>
    <lineage>
        <taxon>Eukaryota</taxon>
        <taxon>Metazoa</taxon>
        <taxon>Ecdysozoa</taxon>
        <taxon>Nematoda</taxon>
        <taxon>Chromadorea</taxon>
        <taxon>Rhabditida</taxon>
        <taxon>Rhabditina</taxon>
        <taxon>Rhabditomorpha</taxon>
        <taxon>Strongyloidea</taxon>
        <taxon>Trichostrongylidae</taxon>
        <taxon>Trichostrongylus</taxon>
    </lineage>
</organism>
<dbReference type="PROSITE" id="PS50175">
    <property type="entry name" value="ASP_PROT_RETROV"/>
    <property type="match status" value="1"/>
</dbReference>
<evidence type="ECO:0000259" key="3">
    <source>
        <dbReference type="PROSITE" id="PS50175"/>
    </source>
</evidence>
<dbReference type="Proteomes" id="UP001331761">
    <property type="component" value="Unassembled WGS sequence"/>
</dbReference>
<gene>
    <name evidence="4" type="ORF">GCK32_010898</name>
</gene>
<sequence length="536" mass="62216">MDQPQLMEVFKEILEEQRRQHRELIQMLQHRVEDGAGDRVRTEDVTTPNVMAALSNRIEKFVFDADVEMGFSRWYSRYKEVFTEDARQLSESARVRLLCEKLDNVTFEKYQRHVLPRNVSDIGYQDTVDNLKHLFDFKASEFTTKYQCLKLEKNENEDYLTYTGRVNEFCEKAKLHDLDSDGIKCLLWIFGLKSQTEAEIRQRLIAILDREYRAGRKISLHELHQECENFLSLKRDCETIAGNTKIVESTVKEDQRATDCWNCEGNHYAKQCKRKPWFCKKCRTSGHREKFCDVANQAKAAKHTKTSERSHPGSNKTKHAKKPSRRHIRFTKISNASASVNASRMYIKAVVNDQPVSFLLDTGSDITLLNENVWKKMGSPQLEEANVTVKNASGDRMKIRGRLKCTVEMKGIKSVRYAYVTPYNSLMGLEWIQNNEDMLHHMKMMVAEINTKSSSHVEEELKRKYPEVFSEGLGLCTKEKADLTLLPDAQPVFCRSRPVAYAARESIEIEHDRLQEMGVITPVNHSEWAKLKRGRD</sequence>
<evidence type="ECO:0000313" key="4">
    <source>
        <dbReference type="EMBL" id="KAK5966417.1"/>
    </source>
</evidence>
<reference evidence="4 5" key="1">
    <citation type="submission" date="2019-10" db="EMBL/GenBank/DDBJ databases">
        <title>Assembly and Annotation for the nematode Trichostrongylus colubriformis.</title>
        <authorList>
            <person name="Martin J."/>
        </authorList>
    </citation>
    <scope>NUCLEOTIDE SEQUENCE [LARGE SCALE GENOMIC DNA]</scope>
    <source>
        <strain evidence="4">G859</strain>
        <tissue evidence="4">Whole worm</tissue>
    </source>
</reference>
<comment type="caution">
    <text evidence="4">The sequence shown here is derived from an EMBL/GenBank/DDBJ whole genome shotgun (WGS) entry which is preliminary data.</text>
</comment>
<dbReference type="InterPro" id="IPR021109">
    <property type="entry name" value="Peptidase_aspartic_dom_sf"/>
</dbReference>
<dbReference type="PROSITE" id="PS00141">
    <property type="entry name" value="ASP_PROTEASE"/>
    <property type="match status" value="1"/>
</dbReference>
<keyword evidence="5" id="KW-1185">Reference proteome</keyword>
<dbReference type="Gene3D" id="2.40.70.10">
    <property type="entry name" value="Acid Proteases"/>
    <property type="match status" value="1"/>
</dbReference>
<dbReference type="GO" id="GO:0006508">
    <property type="term" value="P:proteolysis"/>
    <property type="evidence" value="ECO:0007669"/>
    <property type="project" value="UniProtKB-KW"/>
</dbReference>
<name>A0AAN8F2T1_TRICO</name>
<protein>
    <submittedName>
        <fullName evidence="4">Retroviral aspartyl protease</fullName>
    </submittedName>
</protein>
<dbReference type="AlphaFoldDB" id="A0AAN8F2T1"/>
<feature type="region of interest" description="Disordered" evidence="2">
    <location>
        <begin position="302"/>
        <end position="325"/>
    </location>
</feature>
<keyword evidence="1" id="KW-0378">Hydrolase</keyword>
<dbReference type="PANTHER" id="PTHR36943">
    <property type="entry name" value="CCHC-TYPE DOMAIN-CONTAINING PROTEIN"/>
    <property type="match status" value="1"/>
</dbReference>
<keyword evidence="4" id="KW-0645">Protease</keyword>